<evidence type="ECO:0000256" key="2">
    <source>
        <dbReference type="ARBA" id="ARBA00008340"/>
    </source>
</evidence>
<dbReference type="RefSeq" id="XP_009029542.1">
    <property type="nucleotide sequence ID" value="XM_009031294.1"/>
</dbReference>
<evidence type="ECO:0008006" key="11">
    <source>
        <dbReference type="Google" id="ProtNLM"/>
    </source>
</evidence>
<dbReference type="FunCoup" id="T1G7F4">
    <property type="interactions" value="141"/>
</dbReference>
<proteinExistence type="inferred from homology"/>
<sequence>MSYRDMRNFTEMMRALGYKRLISMENFKKPVFPLMADIMTWLALRFEPNADIPRDIESQQDRIIFIKYITEFMATKVSTKVNPKKLYESDGYSVKEMIKVSQILYQAMLSSADGDGANGDGHDDDDDGITALSVMSDLSSKVHELKEARLMTSELIRKGALLHDLLAKEVDLKLARLNALSKQLELGDVERLLAESEKSVQTELAKIMSLIESIASDEANLEAKIEKKRAELERNKKRYESLQGVRPAYMDEFERCEEELQQMFSEYLDKQKNSSFLELIYEKYNKIEQDFSAVRSSHNWVNSVNVVTGVSESDKKYPTPVPQKIRFRFQIIIFDSSP</sequence>
<dbReference type="PANTHER" id="PTHR21547">
    <property type="entry name" value="CLUSTERIN ASSOCIATED PROTEIN 1"/>
    <property type="match status" value="1"/>
</dbReference>
<dbReference type="EnsemblMetazoa" id="HelroT89643">
    <property type="protein sequence ID" value="HelroP89643"/>
    <property type="gene ID" value="HelroG89643"/>
</dbReference>
<dbReference type="OrthoDB" id="438545at2759"/>
<dbReference type="InParanoid" id="T1G7F4"/>
<evidence type="ECO:0000313" key="10">
    <source>
        <dbReference type="Proteomes" id="UP000015101"/>
    </source>
</evidence>
<evidence type="ECO:0000256" key="6">
    <source>
        <dbReference type="ARBA" id="ARBA00023273"/>
    </source>
</evidence>
<gene>
    <name evidence="9" type="primary">20217001</name>
    <name evidence="8" type="ORF">HELRODRAFT_89643</name>
</gene>
<evidence type="ECO:0000256" key="7">
    <source>
        <dbReference type="SAM" id="Coils"/>
    </source>
</evidence>
<dbReference type="GO" id="GO:0030992">
    <property type="term" value="C:intraciliary transport particle B"/>
    <property type="evidence" value="ECO:0000318"/>
    <property type="project" value="GO_Central"/>
</dbReference>
<keyword evidence="10" id="KW-1185">Reference proteome</keyword>
<dbReference type="GO" id="GO:0060271">
    <property type="term" value="P:cilium assembly"/>
    <property type="evidence" value="ECO:0000318"/>
    <property type="project" value="GO_Central"/>
</dbReference>
<evidence type="ECO:0000256" key="4">
    <source>
        <dbReference type="ARBA" id="ARBA00023054"/>
    </source>
</evidence>
<evidence type="ECO:0000313" key="9">
    <source>
        <dbReference type="EnsemblMetazoa" id="HelroP89643"/>
    </source>
</evidence>
<dbReference type="GeneID" id="20217001"/>
<accession>T1G7F4</accession>
<reference evidence="9" key="3">
    <citation type="submission" date="2015-06" db="UniProtKB">
        <authorList>
            <consortium name="EnsemblMetazoa"/>
        </authorList>
    </citation>
    <scope>IDENTIFICATION</scope>
</reference>
<keyword evidence="4 7" id="KW-0175">Coiled coil</keyword>
<comment type="similarity">
    <text evidence="2">Belongs to the CLUAP1 family.</text>
</comment>
<reference evidence="10" key="1">
    <citation type="submission" date="2012-12" db="EMBL/GenBank/DDBJ databases">
        <authorList>
            <person name="Hellsten U."/>
            <person name="Grimwood J."/>
            <person name="Chapman J.A."/>
            <person name="Shapiro H."/>
            <person name="Aerts A."/>
            <person name="Otillar R.P."/>
            <person name="Terry A.Y."/>
            <person name="Boore J.L."/>
            <person name="Simakov O."/>
            <person name="Marletaz F."/>
            <person name="Cho S.-J."/>
            <person name="Edsinger-Gonzales E."/>
            <person name="Havlak P."/>
            <person name="Kuo D.-H."/>
            <person name="Larsson T."/>
            <person name="Lv J."/>
            <person name="Arendt D."/>
            <person name="Savage R."/>
            <person name="Osoegawa K."/>
            <person name="de Jong P."/>
            <person name="Lindberg D.R."/>
            <person name="Seaver E.C."/>
            <person name="Weisblat D.A."/>
            <person name="Putnam N.H."/>
            <person name="Grigoriev I.V."/>
            <person name="Rokhsar D.S."/>
        </authorList>
    </citation>
    <scope>NUCLEOTIDE SEQUENCE</scope>
</reference>
<protein>
    <recommendedName>
        <fullName evidence="11">Clusterin-associated protein 1</fullName>
    </recommendedName>
</protein>
<evidence type="ECO:0000256" key="1">
    <source>
        <dbReference type="ARBA" id="ARBA00004138"/>
    </source>
</evidence>
<evidence type="ECO:0000256" key="5">
    <source>
        <dbReference type="ARBA" id="ARBA00023069"/>
    </source>
</evidence>
<name>T1G7F4_HELRO</name>
<comment type="subcellular location">
    <subcellularLocation>
        <location evidence="1">Cell projection</location>
        <location evidence="1">Cilium</location>
    </subcellularLocation>
</comment>
<keyword evidence="3" id="KW-0970">Cilium biogenesis/degradation</keyword>
<dbReference type="InterPro" id="IPR019366">
    <property type="entry name" value="Clusterin-associated_protein-1"/>
</dbReference>
<dbReference type="EMBL" id="KB097650">
    <property type="protein sequence ID" value="ESN92313.1"/>
    <property type="molecule type" value="Genomic_DNA"/>
</dbReference>
<dbReference type="PANTHER" id="PTHR21547:SF0">
    <property type="entry name" value="CLUSTERIN-ASSOCIATED PROTEIN 1"/>
    <property type="match status" value="1"/>
</dbReference>
<dbReference type="GO" id="GO:0005929">
    <property type="term" value="C:cilium"/>
    <property type="evidence" value="ECO:0000318"/>
    <property type="project" value="GO_Central"/>
</dbReference>
<dbReference type="AlphaFoldDB" id="T1G7F4"/>
<dbReference type="CTD" id="20217001"/>
<dbReference type="GO" id="GO:0005815">
    <property type="term" value="C:microtubule organizing center"/>
    <property type="evidence" value="ECO:0000318"/>
    <property type="project" value="GO_Central"/>
</dbReference>
<dbReference type="Proteomes" id="UP000015101">
    <property type="component" value="Unassembled WGS sequence"/>
</dbReference>
<keyword evidence="6" id="KW-0966">Cell projection</keyword>
<keyword evidence="5" id="KW-0969">Cilium</keyword>
<reference evidence="8 10" key="2">
    <citation type="journal article" date="2013" name="Nature">
        <title>Insights into bilaterian evolution from three spiralian genomes.</title>
        <authorList>
            <person name="Simakov O."/>
            <person name="Marletaz F."/>
            <person name="Cho S.J."/>
            <person name="Edsinger-Gonzales E."/>
            <person name="Havlak P."/>
            <person name="Hellsten U."/>
            <person name="Kuo D.H."/>
            <person name="Larsson T."/>
            <person name="Lv J."/>
            <person name="Arendt D."/>
            <person name="Savage R."/>
            <person name="Osoegawa K."/>
            <person name="de Jong P."/>
            <person name="Grimwood J."/>
            <person name="Chapman J.A."/>
            <person name="Shapiro H."/>
            <person name="Aerts A."/>
            <person name="Otillar R.P."/>
            <person name="Terry A.Y."/>
            <person name="Boore J.L."/>
            <person name="Grigoriev I.V."/>
            <person name="Lindberg D.R."/>
            <person name="Seaver E.C."/>
            <person name="Weisblat D.A."/>
            <person name="Putnam N.H."/>
            <person name="Rokhsar D.S."/>
        </authorList>
    </citation>
    <scope>NUCLEOTIDE SEQUENCE</scope>
</reference>
<dbReference type="KEGG" id="hro:HELRODRAFT_89643"/>
<feature type="coiled-coil region" evidence="7">
    <location>
        <begin position="211"/>
        <end position="245"/>
    </location>
</feature>
<evidence type="ECO:0000313" key="8">
    <source>
        <dbReference type="EMBL" id="ESN92313.1"/>
    </source>
</evidence>
<dbReference type="Pfam" id="PF10234">
    <property type="entry name" value="Cluap1"/>
    <property type="match status" value="1"/>
</dbReference>
<dbReference type="EMBL" id="AMQM01007630">
    <property type="status" value="NOT_ANNOTATED_CDS"/>
    <property type="molecule type" value="Genomic_DNA"/>
</dbReference>
<dbReference type="OMA" id="RKVYGNM"/>
<organism evidence="9 10">
    <name type="scientific">Helobdella robusta</name>
    <name type="common">Californian leech</name>
    <dbReference type="NCBI Taxonomy" id="6412"/>
    <lineage>
        <taxon>Eukaryota</taxon>
        <taxon>Metazoa</taxon>
        <taxon>Spiralia</taxon>
        <taxon>Lophotrochozoa</taxon>
        <taxon>Annelida</taxon>
        <taxon>Clitellata</taxon>
        <taxon>Hirudinea</taxon>
        <taxon>Rhynchobdellida</taxon>
        <taxon>Glossiphoniidae</taxon>
        <taxon>Helobdella</taxon>
    </lineage>
</organism>
<dbReference type="HOGENOM" id="CLU_034981_0_0_1"/>
<evidence type="ECO:0000256" key="3">
    <source>
        <dbReference type="ARBA" id="ARBA00022794"/>
    </source>
</evidence>
<dbReference type="eggNOG" id="KOG3647">
    <property type="taxonomic scope" value="Eukaryota"/>
</dbReference>
<dbReference type="STRING" id="6412.T1G7F4"/>